<reference evidence="2" key="1">
    <citation type="submission" date="2023-06" db="EMBL/GenBank/DDBJ databases">
        <title>Survivors Of The Sea: Transcriptome response of Skeletonema marinoi to long-term dormancy.</title>
        <authorList>
            <person name="Pinder M.I.M."/>
            <person name="Kourtchenko O."/>
            <person name="Robertson E.K."/>
            <person name="Larsson T."/>
            <person name="Maumus F."/>
            <person name="Osuna-Cruz C.M."/>
            <person name="Vancaester E."/>
            <person name="Stenow R."/>
            <person name="Vandepoele K."/>
            <person name="Ploug H."/>
            <person name="Bruchert V."/>
            <person name="Godhe A."/>
            <person name="Topel M."/>
        </authorList>
    </citation>
    <scope>NUCLEOTIDE SEQUENCE</scope>
    <source>
        <strain evidence="2">R05AC</strain>
    </source>
</reference>
<feature type="compositionally biased region" description="Low complexity" evidence="1">
    <location>
        <begin position="170"/>
        <end position="199"/>
    </location>
</feature>
<sequence>MNETTIMLTPSPGVQPEFLATVEPVSTDASSQQLSLPFELVLDGYTREPWSSGMMTPNSEDTSGWKTCYLLSTDGRNRLPGFLKYLRDRKKACVAKFKDSAASTRAILVVPFDPPPVPSEQLPAGVDKTQLLYVKYLADDRVLSRGKKPAIDPNKQLQIEQQKLKEKQIQMQQQQKIQQQRQKQMTQQKSVSQSTSSKKGIGGGILGNLLGAQQKTQNHLDVVRAKRRNNDLTPDLTSGAAGAITSFREKVAADLEKFKSDNGTFVTKVSISLASLVNSVPIEERDKVTMDVFKYVVYEQVEEVGMDKWIAAKEPTDFIDEIVIVVYKEGHVPADVLEDLNKADLPAELKGLSRHMADTQSKIAQRKDKRSSEVTMKQNIVGEDNVVVLNTNKRDRRTLEQIQKDMFSGDMKRSRFD</sequence>
<evidence type="ECO:0000256" key="1">
    <source>
        <dbReference type="SAM" id="MobiDB-lite"/>
    </source>
</evidence>
<organism evidence="2 3">
    <name type="scientific">Skeletonema marinoi</name>
    <dbReference type="NCBI Taxonomy" id="267567"/>
    <lineage>
        <taxon>Eukaryota</taxon>
        <taxon>Sar</taxon>
        <taxon>Stramenopiles</taxon>
        <taxon>Ochrophyta</taxon>
        <taxon>Bacillariophyta</taxon>
        <taxon>Coscinodiscophyceae</taxon>
        <taxon>Thalassiosirophycidae</taxon>
        <taxon>Thalassiosirales</taxon>
        <taxon>Skeletonemataceae</taxon>
        <taxon>Skeletonema</taxon>
        <taxon>Skeletonema marinoi-dohrnii complex</taxon>
    </lineage>
</organism>
<dbReference type="Proteomes" id="UP001224775">
    <property type="component" value="Unassembled WGS sequence"/>
</dbReference>
<evidence type="ECO:0000313" key="2">
    <source>
        <dbReference type="EMBL" id="KAK1735124.1"/>
    </source>
</evidence>
<keyword evidence="3" id="KW-1185">Reference proteome</keyword>
<comment type="caution">
    <text evidence="2">The sequence shown here is derived from an EMBL/GenBank/DDBJ whole genome shotgun (WGS) entry which is preliminary data.</text>
</comment>
<dbReference type="AlphaFoldDB" id="A0AAD8XWY7"/>
<name>A0AAD8XWY7_9STRA</name>
<protein>
    <submittedName>
        <fullName evidence="2">Uncharacterized protein</fullName>
    </submittedName>
</protein>
<proteinExistence type="predicted"/>
<dbReference type="EMBL" id="JATAAI010000035">
    <property type="protein sequence ID" value="KAK1735124.1"/>
    <property type="molecule type" value="Genomic_DNA"/>
</dbReference>
<evidence type="ECO:0000313" key="3">
    <source>
        <dbReference type="Proteomes" id="UP001224775"/>
    </source>
</evidence>
<accession>A0AAD8XWY7</accession>
<feature type="region of interest" description="Disordered" evidence="1">
    <location>
        <begin position="170"/>
        <end position="200"/>
    </location>
</feature>
<gene>
    <name evidence="2" type="ORF">QTG54_014190</name>
</gene>